<dbReference type="Proteomes" id="UP001597508">
    <property type="component" value="Unassembled WGS sequence"/>
</dbReference>
<organism evidence="5 6">
    <name type="scientific">Pseudotenacibaculum haliotis</name>
    <dbReference type="NCBI Taxonomy" id="1862138"/>
    <lineage>
        <taxon>Bacteria</taxon>
        <taxon>Pseudomonadati</taxon>
        <taxon>Bacteroidota</taxon>
        <taxon>Flavobacteriia</taxon>
        <taxon>Flavobacteriales</taxon>
        <taxon>Flavobacteriaceae</taxon>
        <taxon>Pseudotenacibaculum</taxon>
    </lineage>
</organism>
<evidence type="ECO:0000313" key="5">
    <source>
        <dbReference type="EMBL" id="MFD2567496.1"/>
    </source>
</evidence>
<dbReference type="Pfam" id="PF01168">
    <property type="entry name" value="Ala_racemase_N"/>
    <property type="match status" value="1"/>
</dbReference>
<dbReference type="CDD" id="cd00635">
    <property type="entry name" value="PLPDE_III_YBL036c_like"/>
    <property type="match status" value="1"/>
</dbReference>
<comment type="similarity">
    <text evidence="2 3">Belongs to the pyridoxal phosphate-binding protein YggS/PROSC family.</text>
</comment>
<keyword evidence="1 2" id="KW-0663">Pyridoxal phosphate</keyword>
<comment type="caution">
    <text evidence="5">The sequence shown here is derived from an EMBL/GenBank/DDBJ whole genome shotgun (WGS) entry which is preliminary data.</text>
</comment>
<keyword evidence="6" id="KW-1185">Reference proteome</keyword>
<evidence type="ECO:0000313" key="6">
    <source>
        <dbReference type="Proteomes" id="UP001597508"/>
    </source>
</evidence>
<gene>
    <name evidence="5" type="ORF">ACFSRZ_08930</name>
</gene>
<accession>A0ABW5LTB9</accession>
<evidence type="ECO:0000256" key="3">
    <source>
        <dbReference type="RuleBase" id="RU004514"/>
    </source>
</evidence>
<dbReference type="PANTHER" id="PTHR10146:SF14">
    <property type="entry name" value="PYRIDOXAL PHOSPHATE HOMEOSTASIS PROTEIN"/>
    <property type="match status" value="1"/>
</dbReference>
<evidence type="ECO:0000259" key="4">
    <source>
        <dbReference type="Pfam" id="PF01168"/>
    </source>
</evidence>
<evidence type="ECO:0000256" key="2">
    <source>
        <dbReference type="HAMAP-Rule" id="MF_02087"/>
    </source>
</evidence>
<dbReference type="HAMAP" id="MF_02087">
    <property type="entry name" value="PLP_homeostasis"/>
    <property type="match status" value="1"/>
</dbReference>
<dbReference type="InterPro" id="IPR011078">
    <property type="entry name" value="PyrdxlP_homeostasis"/>
</dbReference>
<dbReference type="InterPro" id="IPR029066">
    <property type="entry name" value="PLP-binding_barrel"/>
</dbReference>
<comment type="function">
    <text evidence="2">Pyridoxal 5'-phosphate (PLP)-binding protein, which is involved in PLP homeostasis.</text>
</comment>
<name>A0ABW5LTB9_9FLAO</name>
<proteinExistence type="inferred from homology"/>
<dbReference type="NCBIfam" id="TIGR00044">
    <property type="entry name" value="YggS family pyridoxal phosphate-dependent enzyme"/>
    <property type="match status" value="1"/>
</dbReference>
<reference evidence="6" key="1">
    <citation type="journal article" date="2019" name="Int. J. Syst. Evol. Microbiol.">
        <title>The Global Catalogue of Microorganisms (GCM) 10K type strain sequencing project: providing services to taxonomists for standard genome sequencing and annotation.</title>
        <authorList>
            <consortium name="The Broad Institute Genomics Platform"/>
            <consortium name="The Broad Institute Genome Sequencing Center for Infectious Disease"/>
            <person name="Wu L."/>
            <person name="Ma J."/>
        </authorList>
    </citation>
    <scope>NUCLEOTIDE SEQUENCE [LARGE SCALE GENOMIC DNA]</scope>
    <source>
        <strain evidence="6">KCTC 52127</strain>
    </source>
</reference>
<dbReference type="EMBL" id="JBHULH010000004">
    <property type="protein sequence ID" value="MFD2567496.1"/>
    <property type="molecule type" value="Genomic_DNA"/>
</dbReference>
<dbReference type="InterPro" id="IPR001608">
    <property type="entry name" value="Ala_racemase_N"/>
</dbReference>
<evidence type="ECO:0000256" key="1">
    <source>
        <dbReference type="ARBA" id="ARBA00022898"/>
    </source>
</evidence>
<protein>
    <recommendedName>
        <fullName evidence="2">Pyridoxal phosphate homeostasis protein</fullName>
        <shortName evidence="2">PLP homeostasis protein</shortName>
    </recommendedName>
</protein>
<dbReference type="RefSeq" id="WP_379666206.1">
    <property type="nucleotide sequence ID" value="NZ_JBHULH010000004.1"/>
</dbReference>
<feature type="modified residue" description="N6-(pyridoxal phosphate)lysine" evidence="2">
    <location>
        <position position="26"/>
    </location>
</feature>
<dbReference type="PANTHER" id="PTHR10146">
    <property type="entry name" value="PROLINE SYNTHETASE CO-TRANSCRIBED BACTERIAL HOMOLOG PROTEIN"/>
    <property type="match status" value="1"/>
</dbReference>
<dbReference type="Gene3D" id="3.20.20.10">
    <property type="entry name" value="Alanine racemase"/>
    <property type="match status" value="1"/>
</dbReference>
<dbReference type="PIRSF" id="PIRSF004848">
    <property type="entry name" value="YBL036c_PLPDEIII"/>
    <property type="match status" value="1"/>
</dbReference>
<sequence>MDFIKNNLAKINTTLPEHVTLVAVSKTKPVSDIQEAYDAGHRVFGENKIQEMVSKYDELPKDIQWHMIGHLQRNKVKYMAHFVDLIHGVDSFKTLVEIDKQAKKHNRVIRCLLQARIAKEETKFGLPFNEIEEILASEELAQLENVKVVGFMGMATFTHDKEVLQEEFSSLKTFFDQQKNTNTELTILSMGMSGDYQLAIENGSTMIRVGSSIFGARNYII</sequence>
<dbReference type="SUPFAM" id="SSF51419">
    <property type="entry name" value="PLP-binding barrel"/>
    <property type="match status" value="1"/>
</dbReference>
<feature type="domain" description="Alanine racemase N-terminal" evidence="4">
    <location>
        <begin position="3"/>
        <end position="217"/>
    </location>
</feature>